<dbReference type="Proteomes" id="UP000249008">
    <property type="component" value="Chromosome 1"/>
</dbReference>
<evidence type="ECO:0000256" key="1">
    <source>
        <dbReference type="ARBA" id="ARBA00004141"/>
    </source>
</evidence>
<dbReference type="GO" id="GO:0016780">
    <property type="term" value="F:phosphotransferase activity, for other substituted phosphate groups"/>
    <property type="evidence" value="ECO:0007669"/>
    <property type="project" value="TreeGrafter"/>
</dbReference>
<dbReference type="PANTHER" id="PTHR30576">
    <property type="entry name" value="COLANIC BIOSYNTHESIS UDP-GLUCOSE LIPID CARRIER TRANSFERASE"/>
    <property type="match status" value="1"/>
</dbReference>
<dbReference type="EMBL" id="LS483487">
    <property type="protein sequence ID" value="SQJ00551.1"/>
    <property type="molecule type" value="Genomic_DNA"/>
</dbReference>
<dbReference type="NCBIfam" id="TIGR03025">
    <property type="entry name" value="EPS_sugtrans"/>
    <property type="match status" value="1"/>
</dbReference>
<dbReference type="AlphaFoldDB" id="A0AAX1TPU1"/>
<feature type="domain" description="Bacterial sugar transferase" evidence="8">
    <location>
        <begin position="231"/>
        <end position="413"/>
    </location>
</feature>
<evidence type="ECO:0000313" key="9">
    <source>
        <dbReference type="EMBL" id="SQJ00551.1"/>
    </source>
</evidence>
<dbReference type="GeneID" id="78455420"/>
<feature type="transmembrane region" description="Helical" evidence="7">
    <location>
        <begin position="233"/>
        <end position="257"/>
    </location>
</feature>
<reference evidence="9 10" key="1">
    <citation type="submission" date="2018-06" db="EMBL/GenBank/DDBJ databases">
        <authorList>
            <consortium name="Pathogen Informatics"/>
            <person name="Doyle S."/>
        </authorList>
    </citation>
    <scope>NUCLEOTIDE SEQUENCE [LARGE SCALE GENOMIC DNA]</scope>
    <source>
        <strain evidence="9 10">NCTC12112</strain>
    </source>
</reference>
<dbReference type="GO" id="GO:0016020">
    <property type="term" value="C:membrane"/>
    <property type="evidence" value="ECO:0007669"/>
    <property type="project" value="UniProtKB-SubCell"/>
</dbReference>
<evidence type="ECO:0000256" key="5">
    <source>
        <dbReference type="ARBA" id="ARBA00022989"/>
    </source>
</evidence>
<feature type="transmembrane region" description="Helical" evidence="7">
    <location>
        <begin position="34"/>
        <end position="52"/>
    </location>
</feature>
<evidence type="ECO:0000259" key="8">
    <source>
        <dbReference type="Pfam" id="PF02397"/>
    </source>
</evidence>
<dbReference type="InterPro" id="IPR003362">
    <property type="entry name" value="Bact_transf"/>
</dbReference>
<feature type="transmembrane region" description="Helical" evidence="7">
    <location>
        <begin position="12"/>
        <end position="28"/>
    </location>
</feature>
<organism evidence="9 10">
    <name type="scientific">Fusobacterium ulcerans</name>
    <dbReference type="NCBI Taxonomy" id="861"/>
    <lineage>
        <taxon>Bacteria</taxon>
        <taxon>Fusobacteriati</taxon>
        <taxon>Fusobacteriota</taxon>
        <taxon>Fusobacteriia</taxon>
        <taxon>Fusobacteriales</taxon>
        <taxon>Fusobacteriaceae</taxon>
        <taxon>Fusobacterium</taxon>
    </lineage>
</organism>
<feature type="transmembrane region" description="Helical" evidence="7">
    <location>
        <begin position="64"/>
        <end position="83"/>
    </location>
</feature>
<evidence type="ECO:0000256" key="4">
    <source>
        <dbReference type="ARBA" id="ARBA00022692"/>
    </source>
</evidence>
<evidence type="ECO:0000256" key="7">
    <source>
        <dbReference type="SAM" id="Phobius"/>
    </source>
</evidence>
<dbReference type="PANTHER" id="PTHR30576:SF0">
    <property type="entry name" value="UNDECAPRENYL-PHOSPHATE N-ACETYLGALACTOSAMINYL 1-PHOSPHATE TRANSFERASE-RELATED"/>
    <property type="match status" value="1"/>
</dbReference>
<feature type="transmembrane region" description="Helical" evidence="7">
    <location>
        <begin position="89"/>
        <end position="113"/>
    </location>
</feature>
<comment type="subcellular location">
    <subcellularLocation>
        <location evidence="1">Membrane</location>
        <topology evidence="1">Multi-pass membrane protein</topology>
    </subcellularLocation>
</comment>
<keyword evidence="6 7" id="KW-0472">Membrane</keyword>
<sequence>MEQEKSTTLKLIYTVLLGIIFLLCRYFFIFEIGIPIYSLGVFTFIIVGLYITDNMEFKRYYYSNKRFVIILILNFVAFFIWFIDIWDFSIIPFMLIFTASQILISTIISIITFEIKKVTTYGNGEMKKRIVESLSKFSEYEYIDECKRDGSLSDFINNNGISILILTKLKLTKDEIKEVLDLKLSGIEVKSYSDYMLENEEKIDVEFIDEEWLLQAYGFKILHSQVQNRVKKVFDLGMAVAIGLVTLPIMAVAAVIVRLESPGPIIYSQDRVGENGKEFKVHKFRSMRNDAEKDGAKWAQQNDPRVTKFGNIMRKTRIDELPQLLNVIKGEMSFIGPRPERMVFIKELEKQIPYYNLRHMVKPGLTGWAQVMYPYGASVEDARRKLEYDLYYIKHHSLYLDIVIMLLTLKTVIFGKGR</sequence>
<evidence type="ECO:0000313" key="10">
    <source>
        <dbReference type="Proteomes" id="UP000249008"/>
    </source>
</evidence>
<dbReference type="Pfam" id="PF02397">
    <property type="entry name" value="Bac_transf"/>
    <property type="match status" value="1"/>
</dbReference>
<dbReference type="RefSeq" id="WP_005976453.1">
    <property type="nucleotide sequence ID" value="NZ_CABKNW010000001.1"/>
</dbReference>
<accession>A0AAX1TPU1</accession>
<keyword evidence="5 7" id="KW-1133">Transmembrane helix</keyword>
<dbReference type="KEGG" id="ful:C4N20_11405"/>
<keyword evidence="3 9" id="KW-0808">Transferase</keyword>
<protein>
    <submittedName>
        <fullName evidence="9">Colanic biosynthesis UDP-glucose lipid carrier transferase</fullName>
    </submittedName>
</protein>
<evidence type="ECO:0000256" key="3">
    <source>
        <dbReference type="ARBA" id="ARBA00022679"/>
    </source>
</evidence>
<keyword evidence="4 7" id="KW-0812">Transmembrane</keyword>
<proteinExistence type="inferred from homology"/>
<evidence type="ECO:0000256" key="6">
    <source>
        <dbReference type="ARBA" id="ARBA00023136"/>
    </source>
</evidence>
<gene>
    <name evidence="9" type="primary">wcaJ_3</name>
    <name evidence="9" type="ORF">NCTC12112_00838</name>
</gene>
<name>A0AAX1TPU1_9FUSO</name>
<dbReference type="InterPro" id="IPR017475">
    <property type="entry name" value="EPS_sugar_tfrase"/>
</dbReference>
<comment type="similarity">
    <text evidence="2">Belongs to the bacterial sugar transferase family.</text>
</comment>
<evidence type="ECO:0000256" key="2">
    <source>
        <dbReference type="ARBA" id="ARBA00006464"/>
    </source>
</evidence>